<dbReference type="InterPro" id="IPR020476">
    <property type="entry name" value="Nudix_hydrolase"/>
</dbReference>
<feature type="domain" description="Nudix hydrolase" evidence="3">
    <location>
        <begin position="48"/>
        <end position="171"/>
    </location>
</feature>
<keyword evidence="5" id="KW-1185">Reference proteome</keyword>
<evidence type="ECO:0000313" key="5">
    <source>
        <dbReference type="Proteomes" id="UP000437065"/>
    </source>
</evidence>
<comment type="caution">
    <text evidence="4">The sequence shown here is derived from an EMBL/GenBank/DDBJ whole genome shotgun (WGS) entry which is preliminary data.</text>
</comment>
<dbReference type="GO" id="GO:0016787">
    <property type="term" value="F:hydrolase activity"/>
    <property type="evidence" value="ECO:0007669"/>
    <property type="project" value="UniProtKB-KW"/>
</dbReference>
<proteinExistence type="predicted"/>
<dbReference type="InterPro" id="IPR015797">
    <property type="entry name" value="NUDIX_hydrolase-like_dom_sf"/>
</dbReference>
<dbReference type="Gene3D" id="3.90.79.10">
    <property type="entry name" value="Nucleoside Triphosphate Pyrophosphohydrolase"/>
    <property type="match status" value="1"/>
</dbReference>
<gene>
    <name evidence="4" type="ORF">GRX01_06970</name>
</gene>
<protein>
    <submittedName>
        <fullName evidence="4">NUDIX domain-containing protein</fullName>
    </submittedName>
</protein>
<evidence type="ECO:0000259" key="3">
    <source>
        <dbReference type="PROSITE" id="PS51462"/>
    </source>
</evidence>
<dbReference type="InterPro" id="IPR020084">
    <property type="entry name" value="NUDIX_hydrolase_CS"/>
</dbReference>
<evidence type="ECO:0000313" key="4">
    <source>
        <dbReference type="EMBL" id="MXR41080.1"/>
    </source>
</evidence>
<dbReference type="Proteomes" id="UP000437065">
    <property type="component" value="Unassembled WGS sequence"/>
</dbReference>
<evidence type="ECO:0000256" key="2">
    <source>
        <dbReference type="ARBA" id="ARBA00022801"/>
    </source>
</evidence>
<keyword evidence="2" id="KW-0378">Hydrolase</keyword>
<dbReference type="EMBL" id="WUUS01000004">
    <property type="protein sequence ID" value="MXR41080.1"/>
    <property type="molecule type" value="Genomic_DNA"/>
</dbReference>
<dbReference type="InterPro" id="IPR000086">
    <property type="entry name" value="NUDIX_hydrolase_dom"/>
</dbReference>
<reference evidence="4 5" key="1">
    <citation type="submission" date="2019-12" db="EMBL/GenBank/DDBJ databases">
        <title>Isolation and characterization of three novel carbon monoxide-oxidizing members of Halobacteria from salione crusts and soils.</title>
        <authorList>
            <person name="Myers M.R."/>
            <person name="King G.M."/>
        </authorList>
    </citation>
    <scope>NUCLEOTIDE SEQUENCE [LARGE SCALE GENOMIC DNA]</scope>
    <source>
        <strain evidence="4 5">WSA2</strain>
    </source>
</reference>
<dbReference type="AlphaFoldDB" id="A0A6B0SYM8"/>
<comment type="cofactor">
    <cofactor evidence="1">
        <name>Mg(2+)</name>
        <dbReference type="ChEBI" id="CHEBI:18420"/>
    </cofactor>
</comment>
<dbReference type="PRINTS" id="PR00502">
    <property type="entry name" value="NUDIXFAMILY"/>
</dbReference>
<dbReference type="RefSeq" id="WP_159664924.1">
    <property type="nucleotide sequence ID" value="NZ_WUUS01000004.1"/>
</dbReference>
<organism evidence="4 5">
    <name type="scientific">Halobaculum saliterrae</name>
    <dbReference type="NCBI Taxonomy" id="2073113"/>
    <lineage>
        <taxon>Archaea</taxon>
        <taxon>Methanobacteriati</taxon>
        <taxon>Methanobacteriota</taxon>
        <taxon>Stenosarchaea group</taxon>
        <taxon>Halobacteria</taxon>
        <taxon>Halobacteriales</taxon>
        <taxon>Haloferacaceae</taxon>
        <taxon>Halobaculum</taxon>
    </lineage>
</organism>
<sequence length="171" mass="18997">MVTDASRAVVDDAIARLREEWGDCPLAEPHWEVTPAEWERDRERFAADTLGGAGAWVRRDDGAALMVRHEGESAWSEPGGKDEPGESIAEAAVRETREEAGVEVDLRGLVMLHRVAVDAPDRPTLFRLIATFDADYVAGDPEPREGEIAAVRWVHDHPNDLMYPEVAEYPL</sequence>
<dbReference type="PANTHER" id="PTHR43046:SF14">
    <property type="entry name" value="MUTT_NUDIX FAMILY PROTEIN"/>
    <property type="match status" value="1"/>
</dbReference>
<dbReference type="PROSITE" id="PS00893">
    <property type="entry name" value="NUDIX_BOX"/>
    <property type="match status" value="1"/>
</dbReference>
<dbReference type="Pfam" id="PF00293">
    <property type="entry name" value="NUDIX"/>
    <property type="match status" value="1"/>
</dbReference>
<evidence type="ECO:0000256" key="1">
    <source>
        <dbReference type="ARBA" id="ARBA00001946"/>
    </source>
</evidence>
<dbReference type="PANTHER" id="PTHR43046">
    <property type="entry name" value="GDP-MANNOSE MANNOSYL HYDROLASE"/>
    <property type="match status" value="1"/>
</dbReference>
<accession>A0A6B0SYM8</accession>
<dbReference type="PROSITE" id="PS51462">
    <property type="entry name" value="NUDIX"/>
    <property type="match status" value="1"/>
</dbReference>
<name>A0A6B0SYM8_9EURY</name>
<dbReference type="SUPFAM" id="SSF55811">
    <property type="entry name" value="Nudix"/>
    <property type="match status" value="1"/>
</dbReference>
<dbReference type="OrthoDB" id="313151at2157"/>